<dbReference type="Pfam" id="PF01179">
    <property type="entry name" value="Cu_amine_oxid"/>
    <property type="match status" value="1"/>
</dbReference>
<comment type="similarity">
    <text evidence="1 8">Belongs to the copper/topaquinone oxidase family.</text>
</comment>
<evidence type="ECO:0000313" key="13">
    <source>
        <dbReference type="EMBL" id="CAI5789463.1"/>
    </source>
</evidence>
<dbReference type="EC" id="1.4.3.-" evidence="8"/>
<dbReference type="GO" id="GO:0008131">
    <property type="term" value="F:primary methylamine oxidase activity"/>
    <property type="evidence" value="ECO:0007669"/>
    <property type="project" value="InterPro"/>
</dbReference>
<dbReference type="InterPro" id="IPR016182">
    <property type="entry name" value="Cu_amine_oxidase_N-reg"/>
</dbReference>
<dbReference type="InterPro" id="IPR015802">
    <property type="entry name" value="Cu_amine_oxidase_N3"/>
</dbReference>
<protein>
    <recommendedName>
        <fullName evidence="8">Amine oxidase</fullName>
        <ecNumber evidence="8">1.4.3.-</ecNumber>
    </recommendedName>
</protein>
<comment type="PTM">
    <text evidence="7 8">Topaquinone (TPQ) is generated by copper-dependent autoxidation of a specific tyrosyl residue.</text>
</comment>
<dbReference type="FunFam" id="3.10.450.40:FF:000007">
    <property type="entry name" value="Amine oxidase"/>
    <property type="match status" value="1"/>
</dbReference>
<evidence type="ECO:0000256" key="2">
    <source>
        <dbReference type="ARBA" id="ARBA00022723"/>
    </source>
</evidence>
<dbReference type="GO" id="GO:0052597">
    <property type="term" value="F:diamine oxidase activity"/>
    <property type="evidence" value="ECO:0007669"/>
    <property type="project" value="TreeGrafter"/>
</dbReference>
<evidence type="ECO:0000259" key="12">
    <source>
        <dbReference type="Pfam" id="PF02728"/>
    </source>
</evidence>
<dbReference type="InterPro" id="IPR015798">
    <property type="entry name" value="Cu_amine_oxidase_C"/>
</dbReference>
<dbReference type="GO" id="GO:0005507">
    <property type="term" value="F:copper ion binding"/>
    <property type="evidence" value="ECO:0007669"/>
    <property type="project" value="InterPro"/>
</dbReference>
<dbReference type="InterPro" id="IPR036460">
    <property type="entry name" value="Cu_amine_oxidase_C_sf"/>
</dbReference>
<dbReference type="EMBL" id="OX395137">
    <property type="protein sequence ID" value="CAI5789463.1"/>
    <property type="molecule type" value="Genomic_DNA"/>
</dbReference>
<feature type="active site" description="Schiff-base intermediate with substrate; via topaquinone" evidence="6">
    <location>
        <position position="552"/>
    </location>
</feature>
<evidence type="ECO:0000259" key="11">
    <source>
        <dbReference type="Pfam" id="PF02727"/>
    </source>
</evidence>
<sequence>MSSAEYLSNLRGSLHRRDHLAFSSSDREGRSTCYSAPPTAQQQPIAASLGQPSPPLPPSPSRLKSTDFCPGRFRPQRLSSDQAALPGSSHSAKRERRSCKALRSGEMWSSALAVFGLLAAAASGQPPQRHEGVSIFSDLTPAELRAVRDFLLSRPELGLQADPEPSLAKNSLFLVELLTPKKGRALQYLESGERRPRRRARAVVFFGAEAQPNVTEYVVWPLPTPTSYRPWGKAARFAARPMSQLEFGLLSQRLAESLAPLQQFLLDASGFGFGNCGDRCLTLTEVAPRGLASGERRTWLMLQRFVEGFFLHPVGLEVLLDHRELDPSLWQVQKLWYNGRYFSSAEELAQLHASGAVPVVPLPPHPDESLFSTFVPRGRFSAGPPTDAHGAKVCEPQGRRYWVEGNLVEYSGWSLAFRLRTSTGLQLFDVRFNGERVAYEVSVQEAIAIYGGNTPAAMQTKYIDVGWGMGSVTHELAPGVDCPEGATFLDAHHLYDAPGPVRFPRALCVFELPTGVPLRRHFDSDFRGGSHFYAGLEGAALVLRTTSTVYNYDYIWDFLLYPNGVLETKVHATGYVHASFYTPEGLRYGNRLHEHLLGNIHTHLVHYKVDLDVAGLENSFETLDVALENISLPWEPSQPLVQPRLEPQPRLRERQAAFPFGKPLPRYLLFGNPAKPNRWGHRRSYRLQLSSHADRVLPRGWQEERGITWSRYPLAVTQHHDNEDTSSSLYIQNDPWSPTVSFENFLKNDESLENQDLVAWVTVGFLHIPHSEDIPNTSTPGNVVGFYLRPFNFFDEDPSVASLRTVIVRPSEPGGRSGVHVQRWTPADPMPCVSQEPFSYNGTYWQV</sequence>
<dbReference type="GO" id="GO:0046677">
    <property type="term" value="P:response to antibiotic"/>
    <property type="evidence" value="ECO:0007669"/>
    <property type="project" value="TreeGrafter"/>
</dbReference>
<dbReference type="GO" id="GO:0005886">
    <property type="term" value="C:plasma membrane"/>
    <property type="evidence" value="ECO:0007669"/>
    <property type="project" value="TreeGrafter"/>
</dbReference>
<organism evidence="13 14">
    <name type="scientific">Podarcis lilfordi</name>
    <name type="common">Lilford's wall lizard</name>
    <dbReference type="NCBI Taxonomy" id="74358"/>
    <lineage>
        <taxon>Eukaryota</taxon>
        <taxon>Metazoa</taxon>
        <taxon>Chordata</taxon>
        <taxon>Craniata</taxon>
        <taxon>Vertebrata</taxon>
        <taxon>Euteleostomi</taxon>
        <taxon>Lepidosauria</taxon>
        <taxon>Squamata</taxon>
        <taxon>Bifurcata</taxon>
        <taxon>Unidentata</taxon>
        <taxon>Episquamata</taxon>
        <taxon>Laterata</taxon>
        <taxon>Lacertibaenia</taxon>
        <taxon>Lacertidae</taxon>
        <taxon>Podarcis</taxon>
    </lineage>
</organism>
<comment type="cofactor">
    <cofactor evidence="8">
        <name>Cu cation</name>
        <dbReference type="ChEBI" id="CHEBI:23378"/>
    </cofactor>
    <text evidence="8">Contains 1 topaquinone per subunit.</text>
</comment>
<evidence type="ECO:0000256" key="7">
    <source>
        <dbReference type="PIRSR" id="PIRSR600269-51"/>
    </source>
</evidence>
<evidence type="ECO:0000313" key="14">
    <source>
        <dbReference type="Proteomes" id="UP001178461"/>
    </source>
</evidence>
<feature type="modified residue" description="2',4',5'-topaquinone" evidence="7">
    <location>
        <position position="552"/>
    </location>
</feature>
<evidence type="ECO:0000256" key="9">
    <source>
        <dbReference type="SAM" id="MobiDB-lite"/>
    </source>
</evidence>
<dbReference type="InterPro" id="IPR049948">
    <property type="entry name" value="Cu_Am_ox_TPQ-bd"/>
</dbReference>
<proteinExistence type="inferred from homology"/>
<dbReference type="PROSITE" id="PS01165">
    <property type="entry name" value="COPPER_AMINE_OXID_2"/>
    <property type="match status" value="1"/>
</dbReference>
<dbReference type="InterPro" id="IPR049947">
    <property type="entry name" value="Cu_Am_Ox_Cu-bd"/>
</dbReference>
<evidence type="ECO:0000256" key="6">
    <source>
        <dbReference type="PIRSR" id="PIRSR600269-50"/>
    </source>
</evidence>
<dbReference type="GO" id="GO:0009308">
    <property type="term" value="P:amine metabolic process"/>
    <property type="evidence" value="ECO:0007669"/>
    <property type="project" value="UniProtKB-UniRule"/>
</dbReference>
<dbReference type="PANTHER" id="PTHR10638">
    <property type="entry name" value="COPPER AMINE OXIDASE"/>
    <property type="match status" value="1"/>
</dbReference>
<feature type="active site" description="Proton acceptor" evidence="6">
    <location>
        <position position="464"/>
    </location>
</feature>
<dbReference type="SUPFAM" id="SSF54416">
    <property type="entry name" value="Amine oxidase N-terminal region"/>
    <property type="match status" value="2"/>
</dbReference>
<feature type="domain" description="Copper amine oxidase catalytic" evidence="10">
    <location>
        <begin position="392"/>
        <end position="799"/>
    </location>
</feature>
<dbReference type="PANTHER" id="PTHR10638:SF3">
    <property type="entry name" value="AMILORIDE-SENSITIVE AMINE OXIDASE [COPPER-CONTAINING]"/>
    <property type="match status" value="1"/>
</dbReference>
<name>A0AA35L5C7_9SAUR</name>
<feature type="compositionally biased region" description="Low complexity" evidence="9">
    <location>
        <begin position="36"/>
        <end position="47"/>
    </location>
</feature>
<keyword evidence="5 8" id="KW-0186">Copper</keyword>
<dbReference type="Gene3D" id="2.70.98.20">
    <property type="entry name" value="Copper amine oxidase, catalytic domain"/>
    <property type="match status" value="1"/>
</dbReference>
<keyword evidence="4 8" id="KW-0560">Oxidoreductase</keyword>
<dbReference type="FunFam" id="3.10.450.40:FF:000022">
    <property type="entry name" value="Amine oxidase"/>
    <property type="match status" value="1"/>
</dbReference>
<dbReference type="Pfam" id="PF02727">
    <property type="entry name" value="Cu_amine_oxidN2"/>
    <property type="match status" value="1"/>
</dbReference>
<dbReference type="Gene3D" id="3.10.450.40">
    <property type="match status" value="2"/>
</dbReference>
<accession>A0AA35L5C7</accession>
<evidence type="ECO:0000256" key="8">
    <source>
        <dbReference type="RuleBase" id="RU000672"/>
    </source>
</evidence>
<dbReference type="GO" id="GO:0048038">
    <property type="term" value="F:quinone binding"/>
    <property type="evidence" value="ECO:0007669"/>
    <property type="project" value="InterPro"/>
</dbReference>
<feature type="domain" description="Copper amine oxidase N2-terminal" evidence="11">
    <location>
        <begin position="143"/>
        <end position="227"/>
    </location>
</feature>
<dbReference type="SUPFAM" id="SSF49998">
    <property type="entry name" value="Amine oxidase catalytic domain"/>
    <property type="match status" value="1"/>
</dbReference>
<evidence type="ECO:0000256" key="1">
    <source>
        <dbReference type="ARBA" id="ARBA00007983"/>
    </source>
</evidence>
<dbReference type="AlphaFoldDB" id="A0AA35L5C7"/>
<keyword evidence="3 6" id="KW-0801">TPQ</keyword>
<evidence type="ECO:0000256" key="5">
    <source>
        <dbReference type="ARBA" id="ARBA00023008"/>
    </source>
</evidence>
<dbReference type="PRINTS" id="PR00766">
    <property type="entry name" value="CUDAOXIDASE"/>
</dbReference>
<reference evidence="13" key="1">
    <citation type="submission" date="2022-12" db="EMBL/GenBank/DDBJ databases">
        <authorList>
            <person name="Alioto T."/>
            <person name="Alioto T."/>
            <person name="Gomez Garrido J."/>
        </authorList>
    </citation>
    <scope>NUCLEOTIDE SEQUENCE</scope>
</reference>
<evidence type="ECO:0000256" key="4">
    <source>
        <dbReference type="ARBA" id="ARBA00023002"/>
    </source>
</evidence>
<dbReference type="InterPro" id="IPR000269">
    <property type="entry name" value="Cu_amine_oxidase"/>
</dbReference>
<keyword evidence="2 8" id="KW-0479">Metal-binding</keyword>
<feature type="domain" description="Copper amine oxidase N3-terminal" evidence="12">
    <location>
        <begin position="241"/>
        <end position="340"/>
    </location>
</feature>
<keyword evidence="14" id="KW-1185">Reference proteome</keyword>
<dbReference type="PROSITE" id="PS01164">
    <property type="entry name" value="COPPER_AMINE_OXID_1"/>
    <property type="match status" value="1"/>
</dbReference>
<dbReference type="InterPro" id="IPR015800">
    <property type="entry name" value="Cu_amine_oxidase_N2"/>
</dbReference>
<evidence type="ECO:0000256" key="3">
    <source>
        <dbReference type="ARBA" id="ARBA00022772"/>
    </source>
</evidence>
<dbReference type="Proteomes" id="UP001178461">
    <property type="component" value="Chromosome 12"/>
</dbReference>
<gene>
    <name evidence="13" type="ORF">PODLI_1B034969</name>
</gene>
<dbReference type="Pfam" id="PF02728">
    <property type="entry name" value="Cu_amine_oxidN3"/>
    <property type="match status" value="1"/>
</dbReference>
<feature type="region of interest" description="Disordered" evidence="9">
    <location>
        <begin position="17"/>
        <end position="98"/>
    </location>
</feature>
<evidence type="ECO:0000259" key="10">
    <source>
        <dbReference type="Pfam" id="PF01179"/>
    </source>
</evidence>
<dbReference type="FunFam" id="2.70.98.20:FF:000002">
    <property type="entry name" value="Amine oxidase"/>
    <property type="match status" value="1"/>
</dbReference>